<evidence type="ECO:0000256" key="1">
    <source>
        <dbReference type="ARBA" id="ARBA00022432"/>
    </source>
</evidence>
<dbReference type="GO" id="GO:0097367">
    <property type="term" value="F:carbohydrate derivative binding"/>
    <property type="evidence" value="ECO:0007669"/>
    <property type="project" value="InterPro"/>
</dbReference>
<dbReference type="Gene3D" id="3.40.50.10490">
    <property type="entry name" value="Glucose-6-phosphate isomerase like protein, domain 1"/>
    <property type="match status" value="2"/>
</dbReference>
<proteinExistence type="predicted"/>
<dbReference type="GO" id="GO:0006096">
    <property type="term" value="P:glycolytic process"/>
    <property type="evidence" value="ECO:0007669"/>
    <property type="project" value="UniProtKB-KW"/>
</dbReference>
<dbReference type="GO" id="GO:0051156">
    <property type="term" value="P:glucose 6-phosphate metabolic process"/>
    <property type="evidence" value="ECO:0007669"/>
    <property type="project" value="TreeGrafter"/>
</dbReference>
<dbReference type="GO" id="GO:0048029">
    <property type="term" value="F:monosaccharide binding"/>
    <property type="evidence" value="ECO:0007669"/>
    <property type="project" value="TreeGrafter"/>
</dbReference>
<evidence type="ECO:0000256" key="2">
    <source>
        <dbReference type="ARBA" id="ARBA00023152"/>
    </source>
</evidence>
<dbReference type="PANTHER" id="PTHR11469">
    <property type="entry name" value="GLUCOSE-6-PHOSPHATE ISOMERASE"/>
    <property type="match status" value="1"/>
</dbReference>
<dbReference type="KEGG" id="mphe:HGG69_00320"/>
<dbReference type="GO" id="GO:0004347">
    <property type="term" value="F:glucose-6-phosphate isomerase activity"/>
    <property type="evidence" value="ECO:0007669"/>
    <property type="project" value="InterPro"/>
</dbReference>
<evidence type="ECO:0000256" key="3">
    <source>
        <dbReference type="ARBA" id="ARBA00023235"/>
    </source>
</evidence>
<keyword evidence="5" id="KW-1185">Reference proteome</keyword>
<evidence type="ECO:0008006" key="6">
    <source>
        <dbReference type="Google" id="ProtNLM"/>
    </source>
</evidence>
<keyword evidence="2" id="KW-0324">Glycolysis</keyword>
<reference evidence="4 5" key="1">
    <citation type="submission" date="2020-04" db="EMBL/GenBank/DDBJ databases">
        <title>Novel Mycoplasma species detected in Phocoena phocoena (harbor porpoise) from the USA.</title>
        <authorList>
            <person name="Volokhov D.V."/>
        </authorList>
    </citation>
    <scope>NUCLEOTIDE SEQUENCE [LARGE SCALE GENOMIC DNA]</scope>
    <source>
        <strain evidence="4 5">Phocoena C-264-GEN</strain>
    </source>
</reference>
<dbReference type="SUPFAM" id="SSF53697">
    <property type="entry name" value="SIS domain"/>
    <property type="match status" value="1"/>
</dbReference>
<evidence type="ECO:0000313" key="5">
    <source>
        <dbReference type="Proteomes" id="UP000501060"/>
    </source>
</evidence>
<evidence type="ECO:0000313" key="4">
    <source>
        <dbReference type="EMBL" id="QJG66779.1"/>
    </source>
</evidence>
<dbReference type="PANTHER" id="PTHR11469:SF1">
    <property type="entry name" value="GLUCOSE-6-PHOSPHATE ISOMERASE"/>
    <property type="match status" value="1"/>
</dbReference>
<accession>A0A858U3Z2</accession>
<dbReference type="GO" id="GO:0005829">
    <property type="term" value="C:cytosol"/>
    <property type="evidence" value="ECO:0007669"/>
    <property type="project" value="TreeGrafter"/>
</dbReference>
<organism evidence="4 5">
    <name type="scientific">Mycoplasma phocoenae</name>
    <dbReference type="NCBI Taxonomy" id="754517"/>
    <lineage>
        <taxon>Bacteria</taxon>
        <taxon>Bacillati</taxon>
        <taxon>Mycoplasmatota</taxon>
        <taxon>Mollicutes</taxon>
        <taxon>Mycoplasmataceae</taxon>
        <taxon>Mycoplasma</taxon>
    </lineage>
</organism>
<gene>
    <name evidence="4" type="ORF">HGG69_00320</name>
</gene>
<dbReference type="InterPro" id="IPR001672">
    <property type="entry name" value="G6P_Isomerase"/>
</dbReference>
<keyword evidence="1" id="KW-0312">Gluconeogenesis</keyword>
<name>A0A858U3Z2_9MOLU</name>
<sequence length="433" mass="49329">MAEKINLDVKHSIGDIANVISAYQSKIDSIIEKINDRSIEGSEYLDFLDLQNEGTADLKEINKTAKKIQNDCEVLLVIAPYSISIQTKAVLDFMYGLNYKNLHQEMEIIFVDHFLSGREIQSVTEYLETKNFAIHAISKSGDDLDVISNLKIFTSFLEQKLGSKTAAKYIYITTDANNGYLMELARDNLYIQFVFPDQIHEAYSLLTSASLLSLSCAGVDINKIVSGAKKGFELYTKNKLRDNTAYLYAVVRNALELHKMNHEIFVVNEESLSNISNYWKFLFSQSTTNNQNALILDIATYPKEISTKLQYIQTNIKNAFQTFLSIEQRDIDFQAVSSYNEDEEQLMISSLTQNKLLEFSSAALIKTNFELGKIRYNHITLADDKEDTVGYLISFLQNASVMSAYLNKQNPFTSDTYNIFKIQLLNKIKEVNK</sequence>
<dbReference type="InterPro" id="IPR046348">
    <property type="entry name" value="SIS_dom_sf"/>
</dbReference>
<dbReference type="RefSeq" id="WP_169604830.1">
    <property type="nucleotide sequence ID" value="NZ_CP051481.1"/>
</dbReference>
<dbReference type="Proteomes" id="UP000501060">
    <property type="component" value="Chromosome"/>
</dbReference>
<keyword evidence="3" id="KW-0413">Isomerase</keyword>
<dbReference type="GO" id="GO:0006094">
    <property type="term" value="P:gluconeogenesis"/>
    <property type="evidence" value="ECO:0007669"/>
    <property type="project" value="UniProtKB-KW"/>
</dbReference>
<dbReference type="EMBL" id="CP051481">
    <property type="protein sequence ID" value="QJG66779.1"/>
    <property type="molecule type" value="Genomic_DNA"/>
</dbReference>
<protein>
    <recommendedName>
        <fullName evidence="6">Glucose-6-phosphate isomerase</fullName>
    </recommendedName>
</protein>
<dbReference type="PROSITE" id="PS51463">
    <property type="entry name" value="P_GLUCOSE_ISOMERASE_3"/>
    <property type="match status" value="1"/>
</dbReference>
<dbReference type="AlphaFoldDB" id="A0A858U3Z2"/>